<feature type="region of interest" description="Disordered" evidence="1">
    <location>
        <begin position="150"/>
        <end position="177"/>
    </location>
</feature>
<accession>A0A2N2DZ52</accession>
<evidence type="ECO:0000256" key="1">
    <source>
        <dbReference type="SAM" id="MobiDB-lite"/>
    </source>
</evidence>
<dbReference type="Proteomes" id="UP000233325">
    <property type="component" value="Unassembled WGS sequence"/>
</dbReference>
<proteinExistence type="predicted"/>
<gene>
    <name evidence="2" type="ORF">CVU83_02625</name>
</gene>
<sequence>MGMFDAVLGKETLRDTVNSAIKYKSSSRTLNDNRDTILKAVKKYEHLVKQGKFGVAEKTNVLSQVKKSVDLNSQETADLKKVLTHISEKKPTARVRINRADDESNYQNPHFAGQTQLANKSGLSGIASPGITHTNYRPVASISQVMKAKDKSGSANVVSKNLKGNASSRRPLIPLSR</sequence>
<feature type="compositionally biased region" description="Polar residues" evidence="1">
    <location>
        <begin position="153"/>
        <end position="168"/>
    </location>
</feature>
<evidence type="ECO:0000313" key="2">
    <source>
        <dbReference type="EMBL" id="PKM87759.1"/>
    </source>
</evidence>
<comment type="caution">
    <text evidence="2">The sequence shown here is derived from an EMBL/GenBank/DDBJ whole genome shotgun (WGS) entry which is preliminary data.</text>
</comment>
<name>A0A2N2DZ52_9BACT</name>
<protein>
    <submittedName>
        <fullName evidence="2">Uncharacterized protein</fullName>
    </submittedName>
</protein>
<dbReference type="EMBL" id="PHAH01000034">
    <property type="protein sequence ID" value="PKM87759.1"/>
    <property type="molecule type" value="Genomic_DNA"/>
</dbReference>
<evidence type="ECO:0000313" key="3">
    <source>
        <dbReference type="Proteomes" id="UP000233325"/>
    </source>
</evidence>
<dbReference type="AlphaFoldDB" id="A0A2N2DZ52"/>
<organism evidence="2 3">
    <name type="scientific">Candidatus Falkowbacteria bacterium HGW-Falkowbacteria-2</name>
    <dbReference type="NCBI Taxonomy" id="2013769"/>
    <lineage>
        <taxon>Bacteria</taxon>
        <taxon>Candidatus Falkowiibacteriota</taxon>
    </lineage>
</organism>
<reference evidence="2 3" key="1">
    <citation type="journal article" date="2017" name="ISME J.">
        <title>Potential for microbial H2 and metal transformations associated with novel bacteria and archaea in deep terrestrial subsurface sediments.</title>
        <authorList>
            <person name="Hernsdorf A.W."/>
            <person name="Amano Y."/>
            <person name="Miyakawa K."/>
            <person name="Ise K."/>
            <person name="Suzuki Y."/>
            <person name="Anantharaman K."/>
            <person name="Probst A."/>
            <person name="Burstein D."/>
            <person name="Thomas B.C."/>
            <person name="Banfield J.F."/>
        </authorList>
    </citation>
    <scope>NUCLEOTIDE SEQUENCE [LARGE SCALE GENOMIC DNA]</scope>
    <source>
        <strain evidence="2">HGW-Falkowbacteria-2</strain>
    </source>
</reference>